<comment type="pathway">
    <text evidence="6 7">Carbohydrate biosynthesis; gluconeogenesis.</text>
</comment>
<comment type="pathway">
    <text evidence="6 7">Carbohydrate degradation; glycolysis; D-glyceraldehyde 3-phosphate from glycerone phosphate: step 1/1.</text>
</comment>
<dbReference type="PANTHER" id="PTHR21139:SF42">
    <property type="entry name" value="TRIOSEPHOSPHATE ISOMERASE"/>
    <property type="match status" value="1"/>
</dbReference>
<evidence type="ECO:0000256" key="4">
    <source>
        <dbReference type="ARBA" id="ARBA00023152"/>
    </source>
</evidence>
<dbReference type="GO" id="GO:0004807">
    <property type="term" value="F:triose-phosphate isomerase activity"/>
    <property type="evidence" value="ECO:0007669"/>
    <property type="project" value="UniProtKB-EC"/>
</dbReference>
<keyword evidence="2 6" id="KW-0312">Gluconeogenesis</keyword>
<feature type="binding site" evidence="6">
    <location>
        <begin position="9"/>
        <end position="11"/>
    </location>
    <ligand>
        <name>substrate</name>
    </ligand>
</feature>
<feature type="binding site" evidence="6">
    <location>
        <position position="215"/>
    </location>
    <ligand>
        <name>substrate</name>
    </ligand>
</feature>
<dbReference type="Pfam" id="PF00121">
    <property type="entry name" value="TIM"/>
    <property type="match status" value="1"/>
</dbReference>
<keyword evidence="4 6" id="KW-0324">Glycolysis</keyword>
<comment type="caution">
    <text evidence="8">The sequence shown here is derived from an EMBL/GenBank/DDBJ whole genome shotgun (WGS) entry which is preliminary data.</text>
</comment>
<dbReference type="PANTHER" id="PTHR21139">
    <property type="entry name" value="TRIOSEPHOSPHATE ISOMERASE"/>
    <property type="match status" value="1"/>
</dbReference>
<dbReference type="Gene3D" id="3.20.20.70">
    <property type="entry name" value="Aldolase class I"/>
    <property type="match status" value="1"/>
</dbReference>
<dbReference type="InterPro" id="IPR022896">
    <property type="entry name" value="TrioseP_Isoase_bac/euk"/>
</dbReference>
<dbReference type="EC" id="5.3.1.1" evidence="6 7"/>
<comment type="function">
    <text evidence="6">Involved in the gluconeogenesis. Catalyzes stereospecifically the conversion of dihydroxyacetone phosphate (DHAP) to D-glyceraldehyde-3-phosphate (G3P).</text>
</comment>
<dbReference type="InterPro" id="IPR000652">
    <property type="entry name" value="Triosephosphate_isomerase"/>
</dbReference>
<reference evidence="8" key="1">
    <citation type="submission" date="2023-07" db="EMBL/GenBank/DDBJ databases">
        <title>Genomic Encyclopedia of Type Strains, Phase IV (KMG-IV): sequencing the most valuable type-strain genomes for metagenomic binning, comparative biology and taxonomic classification.</title>
        <authorList>
            <person name="Goeker M."/>
        </authorList>
    </citation>
    <scope>NUCLEOTIDE SEQUENCE [LARGE SCALE GENOMIC DNA]</scope>
    <source>
        <strain evidence="8">DSM 21204</strain>
    </source>
</reference>
<evidence type="ECO:0000256" key="3">
    <source>
        <dbReference type="ARBA" id="ARBA00022490"/>
    </source>
</evidence>
<dbReference type="NCBIfam" id="TIGR00419">
    <property type="entry name" value="tim"/>
    <property type="match status" value="1"/>
</dbReference>
<dbReference type="EMBL" id="JAUSWO010000001">
    <property type="protein sequence ID" value="MDQ0514021.1"/>
    <property type="molecule type" value="Genomic_DNA"/>
</dbReference>
<evidence type="ECO:0000256" key="5">
    <source>
        <dbReference type="ARBA" id="ARBA00023235"/>
    </source>
</evidence>
<dbReference type="RefSeq" id="WP_256547289.1">
    <property type="nucleotide sequence ID" value="NZ_CP101809.1"/>
</dbReference>
<dbReference type="HAMAP" id="MF_00147_B">
    <property type="entry name" value="TIM_B"/>
    <property type="match status" value="1"/>
</dbReference>
<evidence type="ECO:0000313" key="8">
    <source>
        <dbReference type="EMBL" id="MDQ0514021.1"/>
    </source>
</evidence>
<dbReference type="PROSITE" id="PS00171">
    <property type="entry name" value="TIM_1"/>
    <property type="match status" value="1"/>
</dbReference>
<evidence type="ECO:0000256" key="6">
    <source>
        <dbReference type="HAMAP-Rule" id="MF_00147"/>
    </source>
</evidence>
<comment type="subcellular location">
    <subcellularLocation>
        <location evidence="6 7">Cytoplasm</location>
    </subcellularLocation>
</comment>
<dbReference type="InterPro" id="IPR020861">
    <property type="entry name" value="Triosephosphate_isomerase_AS"/>
</dbReference>
<organism evidence="8 9">
    <name type="scientific">Mycoplasmoides fastidiosum</name>
    <dbReference type="NCBI Taxonomy" id="92758"/>
    <lineage>
        <taxon>Bacteria</taxon>
        <taxon>Bacillati</taxon>
        <taxon>Mycoplasmatota</taxon>
        <taxon>Mycoplasmoidales</taxon>
        <taxon>Mycoplasmoidaceae</taxon>
        <taxon>Mycoplasmoides</taxon>
    </lineage>
</organism>
<keyword evidence="3 6" id="KW-0963">Cytoplasm</keyword>
<keyword evidence="5 6" id="KW-0413">Isomerase</keyword>
<dbReference type="SUPFAM" id="SSF51351">
    <property type="entry name" value="Triosephosphate isomerase (TIM)"/>
    <property type="match status" value="1"/>
</dbReference>
<name>A0ABU0LZ81_9BACT</name>
<keyword evidence="9" id="KW-1185">Reference proteome</keyword>
<evidence type="ECO:0000256" key="2">
    <source>
        <dbReference type="ARBA" id="ARBA00022432"/>
    </source>
</evidence>
<dbReference type="CDD" id="cd00311">
    <property type="entry name" value="TIM"/>
    <property type="match status" value="1"/>
</dbReference>
<dbReference type="InterPro" id="IPR035990">
    <property type="entry name" value="TIM_sf"/>
</dbReference>
<feature type="binding site" evidence="6">
    <location>
        <begin position="236"/>
        <end position="237"/>
    </location>
    <ligand>
        <name>substrate</name>
    </ligand>
</feature>
<gene>
    <name evidence="6" type="primary">tpiA</name>
    <name evidence="8" type="ORF">J2Z62_000459</name>
</gene>
<protein>
    <recommendedName>
        <fullName evidence="6 7">Triosephosphate isomerase</fullName>
        <shortName evidence="6">TIM</shortName>
        <shortName evidence="6">TPI</shortName>
        <ecNumber evidence="6 7">5.3.1.1</ecNumber>
    </recommendedName>
    <alternativeName>
        <fullName evidence="6">Triose-phosphate isomerase</fullName>
    </alternativeName>
</protein>
<dbReference type="Proteomes" id="UP001240643">
    <property type="component" value="Unassembled WGS sequence"/>
</dbReference>
<comment type="subunit">
    <text evidence="6 7">Homodimer.</text>
</comment>
<evidence type="ECO:0000256" key="7">
    <source>
        <dbReference type="RuleBase" id="RU363013"/>
    </source>
</evidence>
<sequence length="261" mass="28472">MRKKLLLGNWKCNKNHNETVAYVDHLNQHWNQQNVNCVLGFAPTFLHLKTAQNHLVHKDIIVAAQDAYFQPSGAFTSSVSAAQLKADGINATLIGHSERRSLFGDNLEIIAAKVQAAAGIGLKVIFCFGETLAEYESNQTYAVLFEQITSALKNLSPEQHQQIIFAYEPVWAIGTGKTPTPNEVNQIIQHIRHQIIAPMWTEASANQSLILYGGSVNLDNVDKLLGFADVDGALVGGASLNAADFLKMAEKVPAASITKSH</sequence>
<evidence type="ECO:0000256" key="1">
    <source>
        <dbReference type="ARBA" id="ARBA00007422"/>
    </source>
</evidence>
<feature type="binding site" evidence="6">
    <location>
        <position position="174"/>
    </location>
    <ligand>
        <name>substrate</name>
    </ligand>
</feature>
<evidence type="ECO:0000313" key="9">
    <source>
        <dbReference type="Proteomes" id="UP001240643"/>
    </source>
</evidence>
<comment type="catalytic activity">
    <reaction evidence="6 7">
        <text>D-glyceraldehyde 3-phosphate = dihydroxyacetone phosphate</text>
        <dbReference type="Rhea" id="RHEA:18585"/>
        <dbReference type="ChEBI" id="CHEBI:57642"/>
        <dbReference type="ChEBI" id="CHEBI:59776"/>
        <dbReference type="EC" id="5.3.1.1"/>
    </reaction>
</comment>
<dbReference type="PROSITE" id="PS51440">
    <property type="entry name" value="TIM_2"/>
    <property type="match status" value="1"/>
</dbReference>
<dbReference type="InterPro" id="IPR013785">
    <property type="entry name" value="Aldolase_TIM"/>
</dbReference>
<proteinExistence type="inferred from homology"/>
<accession>A0ABU0LZ81</accession>
<comment type="similarity">
    <text evidence="1 6 7">Belongs to the triosephosphate isomerase family.</text>
</comment>
<feature type="active site" description="Proton acceptor" evidence="6">
    <location>
        <position position="168"/>
    </location>
</feature>
<feature type="active site" description="Electrophile" evidence="6">
    <location>
        <position position="96"/>
    </location>
</feature>